<protein>
    <submittedName>
        <fullName evidence="3">Uncharacterized protein</fullName>
    </submittedName>
</protein>
<dbReference type="PANTHER" id="PTHR37577">
    <property type="entry name" value="INTEGRAL MEMBRANE PROTEIN"/>
    <property type="match status" value="1"/>
</dbReference>
<name>A0A9P8XVZ8_9PEZI</name>
<comment type="caution">
    <text evidence="3">The sequence shown here is derived from an EMBL/GenBank/DDBJ whole genome shotgun (WGS) entry which is preliminary data.</text>
</comment>
<accession>A0A9P8XVZ8</accession>
<gene>
    <name evidence="3" type="ORF">B0I36DRAFT_333905</name>
</gene>
<feature type="transmembrane region" description="Helical" evidence="2">
    <location>
        <begin position="181"/>
        <end position="206"/>
    </location>
</feature>
<keyword evidence="2" id="KW-0472">Membrane</keyword>
<proteinExistence type="predicted"/>
<organism evidence="3 4">
    <name type="scientific">Microdochium trichocladiopsis</name>
    <dbReference type="NCBI Taxonomy" id="1682393"/>
    <lineage>
        <taxon>Eukaryota</taxon>
        <taxon>Fungi</taxon>
        <taxon>Dikarya</taxon>
        <taxon>Ascomycota</taxon>
        <taxon>Pezizomycotina</taxon>
        <taxon>Sordariomycetes</taxon>
        <taxon>Xylariomycetidae</taxon>
        <taxon>Xylariales</taxon>
        <taxon>Microdochiaceae</taxon>
        <taxon>Microdochium</taxon>
    </lineage>
</organism>
<feature type="transmembrane region" description="Helical" evidence="2">
    <location>
        <begin position="258"/>
        <end position="278"/>
    </location>
</feature>
<dbReference type="PANTHER" id="PTHR37577:SF1">
    <property type="entry name" value="INTEGRAL MEMBRANE PROTEIN"/>
    <property type="match status" value="1"/>
</dbReference>
<evidence type="ECO:0000256" key="2">
    <source>
        <dbReference type="SAM" id="Phobius"/>
    </source>
</evidence>
<keyword evidence="4" id="KW-1185">Reference proteome</keyword>
<sequence>MNFTEGCTVAPASVPSDAGVAGVGVLLSFMITAVIALGLSVSLVFDEIRNSGKPSVLRRRLLNSYSDQQLLTGIGIQGVGLAKMSTMVPYHFFIIWMLSLLSIGVHNATLIALVHDYRRDAVLRWVRQALMAINLLLSCAYGIFILEAVQDGINNSTLPIMCVWSPDPLPDNAVEPPSKGISLSFIGTIVAIAGNVFVFGFATYYLQSRTQRYYRLIQIIGLVTMAGIAIGATIRVVLMAQAFQTAPPVSLSDQGERAWSFGQLLSVGMLLLPVVSIIEILRGEIQCAPPVPDEEVKLLDPEDGAAPPAGAEGGEELQETK</sequence>
<keyword evidence="2" id="KW-1133">Transmembrane helix</keyword>
<feature type="transmembrane region" description="Helical" evidence="2">
    <location>
        <begin position="90"/>
        <end position="113"/>
    </location>
</feature>
<dbReference type="RefSeq" id="XP_046007370.1">
    <property type="nucleotide sequence ID" value="XM_046155283.1"/>
</dbReference>
<evidence type="ECO:0000313" key="4">
    <source>
        <dbReference type="Proteomes" id="UP000756346"/>
    </source>
</evidence>
<dbReference type="EMBL" id="JAGTJQ010000010">
    <property type="protein sequence ID" value="KAH7021169.1"/>
    <property type="molecule type" value="Genomic_DNA"/>
</dbReference>
<dbReference type="GeneID" id="70184829"/>
<reference evidence="3" key="1">
    <citation type="journal article" date="2021" name="Nat. Commun.">
        <title>Genetic determinants of endophytism in the Arabidopsis root mycobiome.</title>
        <authorList>
            <person name="Mesny F."/>
            <person name="Miyauchi S."/>
            <person name="Thiergart T."/>
            <person name="Pickel B."/>
            <person name="Atanasova L."/>
            <person name="Karlsson M."/>
            <person name="Huettel B."/>
            <person name="Barry K.W."/>
            <person name="Haridas S."/>
            <person name="Chen C."/>
            <person name="Bauer D."/>
            <person name="Andreopoulos W."/>
            <person name="Pangilinan J."/>
            <person name="LaButti K."/>
            <person name="Riley R."/>
            <person name="Lipzen A."/>
            <person name="Clum A."/>
            <person name="Drula E."/>
            <person name="Henrissat B."/>
            <person name="Kohler A."/>
            <person name="Grigoriev I.V."/>
            <person name="Martin F.M."/>
            <person name="Hacquard S."/>
        </authorList>
    </citation>
    <scope>NUCLEOTIDE SEQUENCE</scope>
    <source>
        <strain evidence="3">MPI-CAGE-CH-0230</strain>
    </source>
</reference>
<dbReference type="InterPro" id="IPR053018">
    <property type="entry name" value="Elsinochrome_Biosynth-Asso"/>
</dbReference>
<feature type="region of interest" description="Disordered" evidence="1">
    <location>
        <begin position="292"/>
        <end position="321"/>
    </location>
</feature>
<evidence type="ECO:0000256" key="1">
    <source>
        <dbReference type="SAM" id="MobiDB-lite"/>
    </source>
</evidence>
<dbReference type="OrthoDB" id="5414615at2759"/>
<dbReference type="AlphaFoldDB" id="A0A9P8XVZ8"/>
<feature type="transmembrane region" description="Helical" evidence="2">
    <location>
        <begin position="20"/>
        <end position="45"/>
    </location>
</feature>
<feature type="transmembrane region" description="Helical" evidence="2">
    <location>
        <begin position="125"/>
        <end position="146"/>
    </location>
</feature>
<feature type="transmembrane region" description="Helical" evidence="2">
    <location>
        <begin position="213"/>
        <end position="238"/>
    </location>
</feature>
<keyword evidence="2" id="KW-0812">Transmembrane</keyword>
<evidence type="ECO:0000313" key="3">
    <source>
        <dbReference type="EMBL" id="KAH7021169.1"/>
    </source>
</evidence>
<dbReference type="Proteomes" id="UP000756346">
    <property type="component" value="Unassembled WGS sequence"/>
</dbReference>